<organism evidence="1 2">
    <name type="scientific">Eimeria acervulina</name>
    <name type="common">Coccidian parasite</name>
    <dbReference type="NCBI Taxonomy" id="5801"/>
    <lineage>
        <taxon>Eukaryota</taxon>
        <taxon>Sar</taxon>
        <taxon>Alveolata</taxon>
        <taxon>Apicomplexa</taxon>
        <taxon>Conoidasida</taxon>
        <taxon>Coccidia</taxon>
        <taxon>Eucoccidiorida</taxon>
        <taxon>Eimeriorina</taxon>
        <taxon>Eimeriidae</taxon>
        <taxon>Eimeria</taxon>
    </lineage>
</organism>
<name>U6GZ11_EIMAC</name>
<dbReference type="VEuPathDB" id="ToxoDB:EAH_00043500"/>
<dbReference type="Proteomes" id="UP000018050">
    <property type="component" value="Unassembled WGS sequence"/>
</dbReference>
<accession>U6GZ11</accession>
<dbReference type="GeneID" id="25272420"/>
<evidence type="ECO:0000313" key="2">
    <source>
        <dbReference type="Proteomes" id="UP000018050"/>
    </source>
</evidence>
<proteinExistence type="predicted"/>
<dbReference type="RefSeq" id="XP_013247155.1">
    <property type="nucleotide sequence ID" value="XM_013391701.1"/>
</dbReference>
<reference evidence="1" key="2">
    <citation type="submission" date="2013-10" db="EMBL/GenBank/DDBJ databases">
        <authorList>
            <person name="Aslett M."/>
        </authorList>
    </citation>
    <scope>NUCLEOTIDE SEQUENCE</scope>
    <source>
        <strain evidence="1">Houghton</strain>
    </source>
</reference>
<dbReference type="OrthoDB" id="354441at2759"/>
<reference evidence="1" key="1">
    <citation type="submission" date="2013-10" db="EMBL/GenBank/DDBJ databases">
        <title>Genomic analysis of the causative agents of coccidiosis in chickens.</title>
        <authorList>
            <person name="Reid A.J."/>
            <person name="Blake D."/>
            <person name="Billington K."/>
            <person name="Browne H."/>
            <person name="Dunn M."/>
            <person name="Hung S."/>
            <person name="Kawahara F."/>
            <person name="Miranda-Saavedra D."/>
            <person name="Mourier T."/>
            <person name="Nagra H."/>
            <person name="Otto T.D."/>
            <person name="Rawlings N."/>
            <person name="Sanchez A."/>
            <person name="Sanders M."/>
            <person name="Subramaniam C."/>
            <person name="Tay Y."/>
            <person name="Dear P."/>
            <person name="Doerig C."/>
            <person name="Gruber A."/>
            <person name="Parkinson J."/>
            <person name="Shirley M."/>
            <person name="Wan K.L."/>
            <person name="Berriman M."/>
            <person name="Tomley F."/>
            <person name="Pain A."/>
        </authorList>
    </citation>
    <scope>NUCLEOTIDE SEQUENCE</scope>
    <source>
        <strain evidence="1">Houghton</strain>
    </source>
</reference>
<gene>
    <name evidence="1" type="ORF">EAH_00043500</name>
</gene>
<protein>
    <submittedName>
        <fullName evidence="1">Uncharacterized protein</fullName>
    </submittedName>
</protein>
<evidence type="ECO:0000313" key="1">
    <source>
        <dbReference type="EMBL" id="CDI83769.1"/>
    </source>
</evidence>
<dbReference type="AlphaFoldDB" id="U6GZ11"/>
<keyword evidence="2" id="KW-1185">Reference proteome</keyword>
<sequence length="154" mass="17601">MEQLREEFKDGEVPQELLKYRAESNEGLNGEWKILDDHRSDGLNVITNFFGLDPKDRATWEWCLHISSPRVFPHPPIEKMAPGCSEGTFLAAEIDGILFAKYQMERGTLYMTRILLKEDPEGKETGPITMAQYCVVSKEGEKHTRSIVQGLWEG</sequence>
<dbReference type="EMBL" id="HG673484">
    <property type="protein sequence ID" value="CDI83769.1"/>
    <property type="molecule type" value="Genomic_DNA"/>
</dbReference>